<dbReference type="AlphaFoldDB" id="A0A1U7CUH4"/>
<evidence type="ECO:0000256" key="2">
    <source>
        <dbReference type="ARBA" id="ARBA00022723"/>
    </source>
</evidence>
<evidence type="ECO:0000256" key="1">
    <source>
        <dbReference type="ARBA" id="ARBA00022714"/>
    </source>
</evidence>
<keyword evidence="1" id="KW-0001">2Fe-2S</keyword>
<name>A0A1U7CUH4_9BACT</name>
<dbReference type="PANTHER" id="PTHR21496">
    <property type="entry name" value="FERREDOXIN-RELATED"/>
    <property type="match status" value="1"/>
</dbReference>
<dbReference type="GO" id="GO:0046872">
    <property type="term" value="F:metal ion binding"/>
    <property type="evidence" value="ECO:0007669"/>
    <property type="project" value="UniProtKB-KW"/>
</dbReference>
<dbReference type="RefSeq" id="WP_076348681.1">
    <property type="nucleotide sequence ID" value="NZ_CP019082.1"/>
</dbReference>
<evidence type="ECO:0000256" key="4">
    <source>
        <dbReference type="ARBA" id="ARBA00023014"/>
    </source>
</evidence>
<keyword evidence="3" id="KW-0408">Iron</keyword>
<dbReference type="Pfam" id="PF00355">
    <property type="entry name" value="Rieske"/>
    <property type="match status" value="1"/>
</dbReference>
<dbReference type="Gene3D" id="2.102.10.10">
    <property type="entry name" value="Rieske [2Fe-2S] iron-sulphur domain"/>
    <property type="match status" value="1"/>
</dbReference>
<dbReference type="STRING" id="1387353.BSF38_04069"/>
<reference evidence="7" key="1">
    <citation type="submission" date="2016-12" db="EMBL/GenBank/DDBJ databases">
        <title>Comparative genomics of four Isosphaeraceae planctomycetes: a common pool of plasmids and glycoside hydrolase genes.</title>
        <authorList>
            <person name="Ivanova A."/>
        </authorList>
    </citation>
    <scope>NUCLEOTIDE SEQUENCE [LARGE SCALE GENOMIC DNA]</scope>
    <source>
        <strain evidence="7">PX4</strain>
    </source>
</reference>
<proteinExistence type="predicted"/>
<evidence type="ECO:0000313" key="7">
    <source>
        <dbReference type="Proteomes" id="UP000186309"/>
    </source>
</evidence>
<dbReference type="EMBL" id="CP019082">
    <property type="protein sequence ID" value="APW62523.1"/>
    <property type="molecule type" value="Genomic_DNA"/>
</dbReference>
<dbReference type="Proteomes" id="UP000186309">
    <property type="component" value="Chromosome"/>
</dbReference>
<keyword evidence="2" id="KW-0479">Metal-binding</keyword>
<evidence type="ECO:0000256" key="3">
    <source>
        <dbReference type="ARBA" id="ARBA00023004"/>
    </source>
</evidence>
<organism evidence="6 7">
    <name type="scientific">Paludisphaera borealis</name>
    <dbReference type="NCBI Taxonomy" id="1387353"/>
    <lineage>
        <taxon>Bacteria</taxon>
        <taxon>Pseudomonadati</taxon>
        <taxon>Planctomycetota</taxon>
        <taxon>Planctomycetia</taxon>
        <taxon>Isosphaerales</taxon>
        <taxon>Isosphaeraceae</taxon>
        <taxon>Paludisphaera</taxon>
    </lineage>
</organism>
<dbReference type="PROSITE" id="PS51296">
    <property type="entry name" value="RIESKE"/>
    <property type="match status" value="1"/>
</dbReference>
<accession>A0A1U7CUH4</accession>
<protein>
    <submittedName>
        <fullName evidence="6">Ferredoxin CarAc</fullName>
    </submittedName>
</protein>
<keyword evidence="7" id="KW-1185">Reference proteome</keyword>
<dbReference type="PANTHER" id="PTHR21496:SF23">
    <property type="entry name" value="3-PHENYLPROPIONATE_CINNAMIC ACID DIOXYGENASE FERREDOXIN SUBUNIT"/>
    <property type="match status" value="1"/>
</dbReference>
<dbReference type="CDD" id="cd03528">
    <property type="entry name" value="Rieske_RO_ferredoxin"/>
    <property type="match status" value="1"/>
</dbReference>
<evidence type="ECO:0000259" key="5">
    <source>
        <dbReference type="PROSITE" id="PS51296"/>
    </source>
</evidence>
<sequence length="105" mass="11515">MPEPVKAASRSELAPGGKKLLDVDGRAIALFRVNDDTYYAIDDVCTHDGGPLAEGDLEGVEIECPRHGARFDVRTGKVLRFPAIEPVAVHEVELRGDDVYIRIQD</sequence>
<feature type="domain" description="Rieske" evidence="5">
    <location>
        <begin position="5"/>
        <end position="101"/>
    </location>
</feature>
<dbReference type="InterPro" id="IPR036922">
    <property type="entry name" value="Rieske_2Fe-2S_sf"/>
</dbReference>
<dbReference type="SUPFAM" id="SSF50022">
    <property type="entry name" value="ISP domain"/>
    <property type="match status" value="1"/>
</dbReference>
<evidence type="ECO:0000313" key="6">
    <source>
        <dbReference type="EMBL" id="APW62523.1"/>
    </source>
</evidence>
<dbReference type="KEGG" id="pbor:BSF38_04069"/>
<dbReference type="OrthoDB" id="9795104at2"/>
<gene>
    <name evidence="6" type="primary">carAc</name>
    <name evidence="6" type="ORF">BSF38_04069</name>
</gene>
<keyword evidence="4" id="KW-0411">Iron-sulfur</keyword>
<dbReference type="InterPro" id="IPR017941">
    <property type="entry name" value="Rieske_2Fe-2S"/>
</dbReference>
<dbReference type="GO" id="GO:0051537">
    <property type="term" value="F:2 iron, 2 sulfur cluster binding"/>
    <property type="evidence" value="ECO:0007669"/>
    <property type="project" value="UniProtKB-KW"/>
</dbReference>